<reference evidence="2" key="1">
    <citation type="submission" date="2021-03" db="EMBL/GenBank/DDBJ databases">
        <title>Comparative genomics and phylogenomic investigation of the class Geoglossomycetes provide insights into ecological specialization and systematics.</title>
        <authorList>
            <person name="Melie T."/>
            <person name="Pirro S."/>
            <person name="Miller A.N."/>
            <person name="Quandt A."/>
        </authorList>
    </citation>
    <scope>NUCLEOTIDE SEQUENCE</scope>
    <source>
        <strain evidence="2">CAQ_001_2017</strain>
    </source>
</reference>
<sequence>MAIQLQRKLKFTGFEIYEKYSRVGGTWAKAVQPNAGCDIASHFYSYSFALSPDWKSTYGSQDEIQAYIENTLDAAKPPVKPKIRLLHEVLSATWAGPTDFWIVRIKNLQTGNVFEKKAKVVITAVGVLDIPNTVEDIPGLQSWRDVASPNTIVVHTATWETLTKEAVSYGNLPHEMSKADRERAWMQFIADKNIVVVGNGCSANQVVPWLVKAVESSKRGKVTQFVRSPHWVVPKTNRKISDTFRWCLRYISFFNRLYRWYIAVGLDLKMLTFRRTSTGSRQRRKTEDSIKQYMVSTAPEKYHETLIPRYEFGQKRPVMDHGWLESMKSEKFELISGEDKDICGITNVGGEGGEAGTVLLTKNDRRIPVDVLVLATGFKTQELLMPIQVRGEDGLALNDVWRKTGGPEAYMGTSVSKFPNLFLLTGPNTLPTDNSTLVGIENSIIYIIRLLRCLLPVNGRPPRFASISPTEDAQRSYNEWIREKLAGLVYDSKVRNWYTNYETGKNTLVWPGSQLAWWWRTCWVPVRWQDYVKIRAKTECH</sequence>
<dbReference type="InterPro" id="IPR036188">
    <property type="entry name" value="FAD/NAD-bd_sf"/>
</dbReference>
<protein>
    <recommendedName>
        <fullName evidence="4">L-ornithine N(5)-oxygenase</fullName>
    </recommendedName>
</protein>
<dbReference type="PANTHER" id="PTHR42877:SF5">
    <property type="entry name" value="L-ORNITHINE N(5)-MONOOXYGENASE-RELATED"/>
    <property type="match status" value="1"/>
</dbReference>
<comment type="caution">
    <text evidence="2">The sequence shown here is derived from an EMBL/GenBank/DDBJ whole genome shotgun (WGS) entry which is preliminary data.</text>
</comment>
<evidence type="ECO:0008006" key="4">
    <source>
        <dbReference type="Google" id="ProtNLM"/>
    </source>
</evidence>
<dbReference type="Gene3D" id="3.50.50.60">
    <property type="entry name" value="FAD/NAD(P)-binding domain"/>
    <property type="match status" value="2"/>
</dbReference>
<evidence type="ECO:0000313" key="2">
    <source>
        <dbReference type="EMBL" id="KAH0563133.1"/>
    </source>
</evidence>
<gene>
    <name evidence="2" type="ORF">GP486_002302</name>
</gene>
<accession>A0A9P8LFC0</accession>
<name>A0A9P8LFC0_9PEZI</name>
<dbReference type="EMBL" id="JAGHQM010000248">
    <property type="protein sequence ID" value="KAH0563133.1"/>
    <property type="molecule type" value="Genomic_DNA"/>
</dbReference>
<organism evidence="2 3">
    <name type="scientific">Trichoglossum hirsutum</name>
    <dbReference type="NCBI Taxonomy" id="265104"/>
    <lineage>
        <taxon>Eukaryota</taxon>
        <taxon>Fungi</taxon>
        <taxon>Dikarya</taxon>
        <taxon>Ascomycota</taxon>
        <taxon>Pezizomycotina</taxon>
        <taxon>Geoglossomycetes</taxon>
        <taxon>Geoglossales</taxon>
        <taxon>Geoglossaceae</taxon>
        <taxon>Trichoglossum</taxon>
    </lineage>
</organism>
<dbReference type="AlphaFoldDB" id="A0A9P8LFC0"/>
<comment type="similarity">
    <text evidence="1">Belongs to the FAD-binding monooxygenase family.</text>
</comment>
<evidence type="ECO:0000313" key="3">
    <source>
        <dbReference type="Proteomes" id="UP000750711"/>
    </source>
</evidence>
<proteinExistence type="inferred from homology"/>
<dbReference type="SUPFAM" id="SSF51905">
    <property type="entry name" value="FAD/NAD(P)-binding domain"/>
    <property type="match status" value="2"/>
</dbReference>
<dbReference type="InterPro" id="IPR051209">
    <property type="entry name" value="FAD-bind_Monooxygenase_sf"/>
</dbReference>
<dbReference type="PANTHER" id="PTHR42877">
    <property type="entry name" value="L-ORNITHINE N(5)-MONOOXYGENASE-RELATED"/>
    <property type="match status" value="1"/>
</dbReference>
<dbReference type="Proteomes" id="UP000750711">
    <property type="component" value="Unassembled WGS sequence"/>
</dbReference>
<keyword evidence="3" id="KW-1185">Reference proteome</keyword>
<evidence type="ECO:0000256" key="1">
    <source>
        <dbReference type="ARBA" id="ARBA00010139"/>
    </source>
</evidence>